<evidence type="ECO:0000313" key="2">
    <source>
        <dbReference type="Proteomes" id="UP001302343"/>
    </source>
</evidence>
<keyword evidence="2" id="KW-1185">Reference proteome</keyword>
<reference evidence="1 2" key="1">
    <citation type="journal article" date="2023" name="Nat. Microbiol.">
        <title>A compendium of viruses from methanogenic archaea reveals their diversity and adaptations to the gut environment.</title>
        <authorList>
            <person name="Medvedeva S."/>
            <person name="Borrel G."/>
            <person name="Krupovic M."/>
            <person name="Gribaldo S."/>
        </authorList>
    </citation>
    <scope>NUCLEOTIDE SEQUENCE [LARGE SCALE GENOMIC DNA]</scope>
</reference>
<dbReference type="RefSeq" id="YP_013605335.1">
    <property type="nucleotide sequence ID" value="NC_133304.1"/>
</dbReference>
<protein>
    <submittedName>
        <fullName evidence="1">Uncharacterized protein</fullName>
    </submittedName>
</protein>
<dbReference type="GeneID" id="300198905"/>
<proteinExistence type="predicted"/>
<dbReference type="EMBL" id="BK063679">
    <property type="protein sequence ID" value="DBA35555.1"/>
    <property type="molecule type" value="Genomic_DNA"/>
</dbReference>
<name>A0AA86XKH6_9CAUD</name>
<gene>
    <name evidence="1" type="ORF">vir323_00043</name>
</gene>
<evidence type="ECO:0000313" key="1">
    <source>
        <dbReference type="EMBL" id="DBA35555.1"/>
    </source>
</evidence>
<organism evidence="1 2">
    <name type="scientific">Caudoviricetes sp. vir323</name>
    <dbReference type="NCBI Taxonomy" id="3068356"/>
    <lineage>
        <taxon>Viruses</taxon>
        <taxon>Duplodnaviria</taxon>
        <taxon>Heunggongvirae</taxon>
        <taxon>Uroviricota</taxon>
        <taxon>Caudoviricetes</taxon>
    </lineage>
</organism>
<dbReference type="Proteomes" id="UP001302343">
    <property type="component" value="Segment"/>
</dbReference>
<accession>A0AA86XKH6</accession>
<sequence>MPNTKQKSFRISEELAIEFEVHARKTQTKEVDLITRYIQEGLKRDSNQTTLD</sequence>